<evidence type="ECO:0000256" key="4">
    <source>
        <dbReference type="PROSITE-ProRule" id="PRU00473"/>
    </source>
</evidence>
<dbReference type="PRINTS" id="PR01021">
    <property type="entry name" value="OMPADOMAIN"/>
</dbReference>
<dbReference type="PRINTS" id="PR01023">
    <property type="entry name" value="NAFLGMOTY"/>
</dbReference>
<dbReference type="SUPFAM" id="SSF103088">
    <property type="entry name" value="OmpA-like"/>
    <property type="match status" value="1"/>
</dbReference>
<dbReference type="GO" id="GO:0009279">
    <property type="term" value="C:cell outer membrane"/>
    <property type="evidence" value="ECO:0007669"/>
    <property type="project" value="UniProtKB-SubCell"/>
</dbReference>
<keyword evidence="2 4" id="KW-0472">Membrane</keyword>
<evidence type="ECO:0000256" key="5">
    <source>
        <dbReference type="SAM" id="MobiDB-lite"/>
    </source>
</evidence>
<dbReference type="CDD" id="cd07185">
    <property type="entry name" value="OmpA_C-like"/>
    <property type="match status" value="1"/>
</dbReference>
<keyword evidence="3" id="KW-0998">Cell outer membrane</keyword>
<accession>A0A1T2L686</accession>
<dbReference type="Pfam" id="PF18393">
    <property type="entry name" value="MotY_N"/>
    <property type="match status" value="1"/>
</dbReference>
<keyword evidence="8" id="KW-1185">Reference proteome</keyword>
<dbReference type="Proteomes" id="UP000191110">
    <property type="component" value="Unassembled WGS sequence"/>
</dbReference>
<sequence>MLVSLSARAEYQSYAATLESSSWSAISSKGSCELSHIIPYYGIATFVRRIDSDMVFFISTNREEARSGKAHISSYPTGWQSSQQVREVGSTRMSKGRRPFYIKGEMALRMLYELEEGMQPTFSYGDWANGKDQIKVTLSTVKFRDGLDEFLGCVAGLPPYEYDTVSDMVIFFASGSTGLSRMARAELDRLTQYLRYDPKVKSIMIAGHTDSDGEMDKNEVTARKRADTVERYLLDFGVDSSIITTDAFGERRPMESNLTPKGRAKNRRVSIELSK</sequence>
<dbReference type="PROSITE" id="PS51123">
    <property type="entry name" value="OMPA_2"/>
    <property type="match status" value="1"/>
</dbReference>
<dbReference type="PANTHER" id="PTHR30329">
    <property type="entry name" value="STATOR ELEMENT OF FLAGELLAR MOTOR COMPLEX"/>
    <property type="match status" value="1"/>
</dbReference>
<dbReference type="Gene3D" id="2.60.40.2540">
    <property type="match status" value="1"/>
</dbReference>
<dbReference type="InterPro" id="IPR041544">
    <property type="entry name" value="MotY_N"/>
</dbReference>
<dbReference type="AlphaFoldDB" id="A0A1T2L686"/>
<dbReference type="Gene3D" id="3.30.1330.60">
    <property type="entry name" value="OmpA-like domain"/>
    <property type="match status" value="1"/>
</dbReference>
<evidence type="ECO:0000256" key="2">
    <source>
        <dbReference type="ARBA" id="ARBA00023136"/>
    </source>
</evidence>
<dbReference type="EMBL" id="MPRL01000022">
    <property type="protein sequence ID" value="OOZ40564.1"/>
    <property type="molecule type" value="Genomic_DNA"/>
</dbReference>
<dbReference type="Pfam" id="PF00691">
    <property type="entry name" value="OmpA"/>
    <property type="match status" value="1"/>
</dbReference>
<gene>
    <name evidence="7" type="ORF">BOW53_07225</name>
</gene>
<reference evidence="7 8" key="1">
    <citation type="submission" date="2016-11" db="EMBL/GenBank/DDBJ databases">
        <title>Mixed transmission modes and dynamic genome evolution in an obligate animal-bacterial symbiosis.</title>
        <authorList>
            <person name="Russell S.L."/>
            <person name="Corbett-Detig R.B."/>
            <person name="Cavanaugh C.M."/>
        </authorList>
    </citation>
    <scope>NUCLEOTIDE SEQUENCE [LARGE SCALE GENOMIC DNA]</scope>
    <source>
        <strain evidence="7">Sveles-Q1</strain>
    </source>
</reference>
<evidence type="ECO:0000313" key="7">
    <source>
        <dbReference type="EMBL" id="OOZ40564.1"/>
    </source>
</evidence>
<dbReference type="InterPro" id="IPR006665">
    <property type="entry name" value="OmpA-like"/>
</dbReference>
<dbReference type="InterPro" id="IPR050330">
    <property type="entry name" value="Bact_OuterMem_StrucFunc"/>
</dbReference>
<evidence type="ECO:0000256" key="1">
    <source>
        <dbReference type="ARBA" id="ARBA00004442"/>
    </source>
</evidence>
<evidence type="ECO:0000313" key="8">
    <source>
        <dbReference type="Proteomes" id="UP000191110"/>
    </source>
</evidence>
<evidence type="ECO:0000256" key="3">
    <source>
        <dbReference type="ARBA" id="ARBA00023237"/>
    </source>
</evidence>
<protein>
    <recommendedName>
        <fullName evidence="6">OmpA-like domain-containing protein</fullName>
    </recommendedName>
</protein>
<comment type="caution">
    <text evidence="7">The sequence shown here is derived from an EMBL/GenBank/DDBJ whole genome shotgun (WGS) entry which is preliminary data.</text>
</comment>
<dbReference type="InterPro" id="IPR036737">
    <property type="entry name" value="OmpA-like_sf"/>
</dbReference>
<proteinExistence type="predicted"/>
<name>A0A1T2L686_9GAMM</name>
<feature type="region of interest" description="Disordered" evidence="5">
    <location>
        <begin position="252"/>
        <end position="275"/>
    </location>
</feature>
<evidence type="ECO:0000259" key="6">
    <source>
        <dbReference type="PROSITE" id="PS51123"/>
    </source>
</evidence>
<dbReference type="PANTHER" id="PTHR30329:SF21">
    <property type="entry name" value="LIPOPROTEIN YIAD-RELATED"/>
    <property type="match status" value="1"/>
</dbReference>
<feature type="domain" description="OmpA-like" evidence="6">
    <location>
        <begin position="159"/>
        <end position="275"/>
    </location>
</feature>
<dbReference type="InterPro" id="IPR006664">
    <property type="entry name" value="OMP_bac"/>
</dbReference>
<comment type="subcellular location">
    <subcellularLocation>
        <location evidence="1">Cell outer membrane</location>
    </subcellularLocation>
</comment>
<organism evidence="7 8">
    <name type="scientific">Solemya pervernicosa gill symbiont</name>
    <dbReference type="NCBI Taxonomy" id="642797"/>
    <lineage>
        <taxon>Bacteria</taxon>
        <taxon>Pseudomonadati</taxon>
        <taxon>Pseudomonadota</taxon>
        <taxon>Gammaproteobacteria</taxon>
        <taxon>sulfur-oxidizing symbionts</taxon>
    </lineage>
</organism>